<sequence>MNQDVSGRELKVGQKVAFCLAGKSYAMRIGEVVRVMPKTVAIKHKTYIRWKGAAEEVETVRAFSSVCIVEEPKASLMPATVAMATGGLDDGF</sequence>
<accession>A0A7D5JCT3</accession>
<keyword evidence="2" id="KW-1185">Reference proteome</keyword>
<organism evidence="1 2">
    <name type="scientific">Escherichia phage vB_EcoP_SP7</name>
    <dbReference type="NCBI Taxonomy" id="2750854"/>
    <lineage>
        <taxon>Viruses</taxon>
        <taxon>Duplodnaviria</taxon>
        <taxon>Heunggongvirae</taxon>
        <taxon>Uroviricota</taxon>
        <taxon>Caudoviricetes</taxon>
        <taxon>Autographivirales</taxon>
        <taxon>Autotranscriptaviridae</taxon>
        <taxon>Studiervirinae</taxon>
        <taxon>Kayfunavirus</taxon>
        <taxon>Kayfunavirus SP7</taxon>
    </lineage>
</organism>
<dbReference type="Proteomes" id="UP000515341">
    <property type="component" value="Segment"/>
</dbReference>
<evidence type="ECO:0000313" key="1">
    <source>
        <dbReference type="EMBL" id="QLF80640.1"/>
    </source>
</evidence>
<dbReference type="InterPro" id="IPR055629">
    <property type="entry name" value="DUF7205"/>
</dbReference>
<dbReference type="Pfam" id="PF23835">
    <property type="entry name" value="DUF7205"/>
    <property type="match status" value="1"/>
</dbReference>
<evidence type="ECO:0000313" key="2">
    <source>
        <dbReference type="Proteomes" id="UP000515341"/>
    </source>
</evidence>
<reference evidence="1 2" key="1">
    <citation type="submission" date="2020-06" db="EMBL/GenBank/DDBJ databases">
        <title>Complete genome sequences of eight phages infecting swine Enterotoxigenic Escherichia coli.</title>
        <authorList>
            <person name="Ferreira A."/>
            <person name="Oliveira H."/>
            <person name="Silva D."/>
            <person name="Almeida C."/>
            <person name="Burgan J."/>
            <person name="Azered J."/>
            <person name="Oliveira A."/>
        </authorList>
    </citation>
    <scope>NUCLEOTIDE SEQUENCE [LARGE SCALE GENOMIC DNA]</scope>
</reference>
<proteinExistence type="predicted"/>
<dbReference type="EMBL" id="MT682707">
    <property type="protein sequence ID" value="QLF80640.1"/>
    <property type="molecule type" value="Genomic_DNA"/>
</dbReference>
<protein>
    <submittedName>
        <fullName evidence="1">Uncharacterized protein</fullName>
    </submittedName>
</protein>
<gene>
    <name evidence="1" type="ORF">SP7_0027</name>
</gene>
<name>A0A7D5JCT3_9CAUD</name>